<dbReference type="SUPFAM" id="SSF56176">
    <property type="entry name" value="FAD-binding/transporter-associated domain-like"/>
    <property type="match status" value="1"/>
</dbReference>
<dbReference type="PROSITE" id="PS00862">
    <property type="entry name" value="OX2_COVAL_FAD"/>
    <property type="match status" value="1"/>
</dbReference>
<comment type="similarity">
    <text evidence="2">Belongs to the oxygen-dependent FAD-linked oxidoreductase family.</text>
</comment>
<dbReference type="RefSeq" id="WP_378964323.1">
    <property type="nucleotide sequence ID" value="NZ_JBHTBJ010000001.1"/>
</dbReference>
<sequence>MTSMRDALMGAVLTPADAGFEEATRLWNGRIRRRPALVVTPADGAEVAAAIAFARERGLAVSVRGGGHNIGGTALADGGLAIDMSGFRTVTVDPGERTATVGAGCRLADVDRATQAHGLATPLGFVSRVGVAGLTLGGGLGVLTRRFGWTVDNLLAAEVVTADGAVRRISRDAEPDLFWALRGAGANLGVVTSFTYRLHRVGPAVYGGLIAWPFERAAEVMDVYRTVTADAPRELAVWLSLLTAPPEPFVPPQWQGRKLCAMAVCYTGDPRDGDDAVAPLRALGEPALDLLAVTQYTDIQSYLDDTEPEGMHYDWRSEFLAGLTGELLGTMRELFADCPAPMADIGLLHLGGALNEYAGDDGAVGNRDARYVVGVKGMWPPGEPEEERFRAWVGTGGDRIRPYGLGRTYINFQGPDESAARVRATYGANYPRLLEIKRRYDPDNVFRSNRNIRP</sequence>
<evidence type="ECO:0000313" key="7">
    <source>
        <dbReference type="EMBL" id="MFC7272890.1"/>
    </source>
</evidence>
<organism evidence="7 8">
    <name type="scientific">Paractinoplanes rhizophilus</name>
    <dbReference type="NCBI Taxonomy" id="1416877"/>
    <lineage>
        <taxon>Bacteria</taxon>
        <taxon>Bacillati</taxon>
        <taxon>Actinomycetota</taxon>
        <taxon>Actinomycetes</taxon>
        <taxon>Micromonosporales</taxon>
        <taxon>Micromonosporaceae</taxon>
        <taxon>Paractinoplanes</taxon>
    </lineage>
</organism>
<dbReference type="InterPro" id="IPR036318">
    <property type="entry name" value="FAD-bd_PCMH-like_sf"/>
</dbReference>
<accession>A0ABW2HIE5</accession>
<gene>
    <name evidence="7" type="ORF">ACFQS1_02760</name>
</gene>
<dbReference type="Gene3D" id="3.40.462.20">
    <property type="match status" value="1"/>
</dbReference>
<dbReference type="InterPro" id="IPR012951">
    <property type="entry name" value="BBE"/>
</dbReference>
<dbReference type="Gene3D" id="3.30.43.10">
    <property type="entry name" value="Uridine Diphospho-n-acetylenolpyruvylglucosamine Reductase, domain 2"/>
    <property type="match status" value="1"/>
</dbReference>
<evidence type="ECO:0000259" key="6">
    <source>
        <dbReference type="PROSITE" id="PS51387"/>
    </source>
</evidence>
<dbReference type="InterPro" id="IPR016167">
    <property type="entry name" value="FAD-bd_PCMH_sub1"/>
</dbReference>
<name>A0ABW2HIE5_9ACTN</name>
<evidence type="ECO:0000256" key="1">
    <source>
        <dbReference type="ARBA" id="ARBA00001974"/>
    </source>
</evidence>
<feature type="domain" description="FAD-binding PCMH-type" evidence="6">
    <location>
        <begin position="31"/>
        <end position="201"/>
    </location>
</feature>
<keyword evidence="3" id="KW-0285">Flavoprotein</keyword>
<dbReference type="SUPFAM" id="SSF55103">
    <property type="entry name" value="FAD-linked oxidases, C-terminal domain"/>
    <property type="match status" value="1"/>
</dbReference>
<dbReference type="Gene3D" id="3.30.465.10">
    <property type="match status" value="1"/>
</dbReference>
<dbReference type="InterPro" id="IPR016164">
    <property type="entry name" value="FAD-linked_Oxase-like_C"/>
</dbReference>
<dbReference type="InterPro" id="IPR016166">
    <property type="entry name" value="FAD-bd_PCMH"/>
</dbReference>
<dbReference type="Proteomes" id="UP001596548">
    <property type="component" value="Unassembled WGS sequence"/>
</dbReference>
<evidence type="ECO:0000313" key="8">
    <source>
        <dbReference type="Proteomes" id="UP001596548"/>
    </source>
</evidence>
<dbReference type="EMBL" id="JBHTBJ010000001">
    <property type="protein sequence ID" value="MFC7272890.1"/>
    <property type="molecule type" value="Genomic_DNA"/>
</dbReference>
<comment type="caution">
    <text evidence="7">The sequence shown here is derived from an EMBL/GenBank/DDBJ whole genome shotgun (WGS) entry which is preliminary data.</text>
</comment>
<evidence type="ECO:0000256" key="3">
    <source>
        <dbReference type="ARBA" id="ARBA00022630"/>
    </source>
</evidence>
<dbReference type="InterPro" id="IPR016169">
    <property type="entry name" value="FAD-bd_PCMH_sub2"/>
</dbReference>
<dbReference type="Pfam" id="PF08031">
    <property type="entry name" value="BBE"/>
    <property type="match status" value="1"/>
</dbReference>
<evidence type="ECO:0000256" key="2">
    <source>
        <dbReference type="ARBA" id="ARBA00005466"/>
    </source>
</evidence>
<reference evidence="8" key="1">
    <citation type="journal article" date="2019" name="Int. J. Syst. Evol. Microbiol.">
        <title>The Global Catalogue of Microorganisms (GCM) 10K type strain sequencing project: providing services to taxonomists for standard genome sequencing and annotation.</title>
        <authorList>
            <consortium name="The Broad Institute Genomics Platform"/>
            <consortium name="The Broad Institute Genome Sequencing Center for Infectious Disease"/>
            <person name="Wu L."/>
            <person name="Ma J."/>
        </authorList>
    </citation>
    <scope>NUCLEOTIDE SEQUENCE [LARGE SCALE GENOMIC DNA]</scope>
    <source>
        <strain evidence="8">XZYJT-10</strain>
    </source>
</reference>
<keyword evidence="5" id="KW-0560">Oxidoreductase</keyword>
<keyword evidence="4" id="KW-0274">FAD</keyword>
<dbReference type="InterPro" id="IPR006094">
    <property type="entry name" value="Oxid_FAD_bind_N"/>
</dbReference>
<protein>
    <submittedName>
        <fullName evidence="7">FAD-binding oxidoreductase</fullName>
    </submittedName>
</protein>
<evidence type="ECO:0000256" key="4">
    <source>
        <dbReference type="ARBA" id="ARBA00022827"/>
    </source>
</evidence>
<proteinExistence type="inferred from homology"/>
<dbReference type="PANTHER" id="PTHR42973">
    <property type="entry name" value="BINDING OXIDOREDUCTASE, PUTATIVE (AFU_ORTHOLOGUE AFUA_1G17690)-RELATED"/>
    <property type="match status" value="1"/>
</dbReference>
<evidence type="ECO:0000256" key="5">
    <source>
        <dbReference type="ARBA" id="ARBA00023002"/>
    </source>
</evidence>
<dbReference type="PANTHER" id="PTHR42973:SF39">
    <property type="entry name" value="FAD-BINDING PCMH-TYPE DOMAIN-CONTAINING PROTEIN"/>
    <property type="match status" value="1"/>
</dbReference>
<dbReference type="Pfam" id="PF01565">
    <property type="entry name" value="FAD_binding_4"/>
    <property type="match status" value="1"/>
</dbReference>
<comment type="cofactor">
    <cofactor evidence="1">
        <name>FAD</name>
        <dbReference type="ChEBI" id="CHEBI:57692"/>
    </cofactor>
</comment>
<dbReference type="InterPro" id="IPR050416">
    <property type="entry name" value="FAD-linked_Oxidoreductase"/>
</dbReference>
<dbReference type="PROSITE" id="PS51387">
    <property type="entry name" value="FAD_PCMH"/>
    <property type="match status" value="1"/>
</dbReference>
<keyword evidence="8" id="KW-1185">Reference proteome</keyword>
<dbReference type="InterPro" id="IPR006093">
    <property type="entry name" value="Oxy_OxRdtase_FAD_BS"/>
</dbReference>